<dbReference type="Pfam" id="PF12727">
    <property type="entry name" value="PBP_like"/>
    <property type="match status" value="1"/>
</dbReference>
<accession>A0A839INM7</accession>
<dbReference type="EMBL" id="JACJFM010000009">
    <property type="protein sequence ID" value="MBB1486845.1"/>
    <property type="molecule type" value="Genomic_DNA"/>
</dbReference>
<dbReference type="Gene3D" id="1.10.10.10">
    <property type="entry name" value="Winged helix-like DNA-binding domain superfamily/Winged helix DNA-binding domain"/>
    <property type="match status" value="1"/>
</dbReference>
<protein>
    <submittedName>
        <fullName evidence="2">Helix-turn-helix transcriptional regulator</fullName>
    </submittedName>
</protein>
<dbReference type="SUPFAM" id="SSF53850">
    <property type="entry name" value="Periplasmic binding protein-like II"/>
    <property type="match status" value="1"/>
</dbReference>
<evidence type="ECO:0000313" key="3">
    <source>
        <dbReference type="Proteomes" id="UP000565262"/>
    </source>
</evidence>
<dbReference type="PANTHER" id="PTHR38431">
    <property type="entry name" value="BLL2305 PROTEIN"/>
    <property type="match status" value="1"/>
</dbReference>
<name>A0A839INM7_9GAMM</name>
<keyword evidence="3" id="KW-1185">Reference proteome</keyword>
<dbReference type="SUPFAM" id="SSF46785">
    <property type="entry name" value="Winged helix' DNA-binding domain"/>
    <property type="match status" value="1"/>
</dbReference>
<organism evidence="2 3">
    <name type="scientific">Oceanospirillum sediminis</name>
    <dbReference type="NCBI Taxonomy" id="2760088"/>
    <lineage>
        <taxon>Bacteria</taxon>
        <taxon>Pseudomonadati</taxon>
        <taxon>Pseudomonadota</taxon>
        <taxon>Gammaproteobacteria</taxon>
        <taxon>Oceanospirillales</taxon>
        <taxon>Oceanospirillaceae</taxon>
        <taxon>Oceanospirillum</taxon>
    </lineage>
</organism>
<proteinExistence type="predicted"/>
<dbReference type="PANTHER" id="PTHR38431:SF1">
    <property type="entry name" value="BLL2305 PROTEIN"/>
    <property type="match status" value="1"/>
</dbReference>
<dbReference type="AlphaFoldDB" id="A0A839INM7"/>
<sequence>MKEVQIKPAWTFCDERGRQLEPQLFNLLRGVHEFGKLTAAAKQVGISYRHAWNLLNKWTDFFGAELVILQKGKGAWLSPLGEKLLWAEQRVSARLEPQLKNLASELNLEIRKTLEENNPVIRIHASHGYAVALLPEHNDGFQIDLQYMSAVDALASLGRGQCDIAGFHLPVKHLSEALFHTYSQFIKKDHYQVIRFITRQQGLIVAAGNPLGIKGFQDLIREDVTFINREKGSGSRALLDELLCRSAISPEQINGFNAEEFTHSAIAAYVAAGMADTGFGVEAAAARFGLDFIPVEQENYLLVCHQDFLQGLAMERFQAMLAHADFIAAIEALPGYRAEGCGDVIDIDTLWASSDRQASKVV</sequence>
<dbReference type="Proteomes" id="UP000565262">
    <property type="component" value="Unassembled WGS sequence"/>
</dbReference>
<reference evidence="2 3" key="1">
    <citation type="submission" date="2020-08" db="EMBL/GenBank/DDBJ databases">
        <title>Oceanospirillum sp. nov. isolated from marine sediment.</title>
        <authorList>
            <person name="Ji X."/>
        </authorList>
    </citation>
    <scope>NUCLEOTIDE SEQUENCE [LARGE SCALE GENOMIC DNA]</scope>
    <source>
        <strain evidence="2 3">D5</strain>
    </source>
</reference>
<evidence type="ECO:0000259" key="1">
    <source>
        <dbReference type="Pfam" id="PF12727"/>
    </source>
</evidence>
<dbReference type="InterPro" id="IPR024370">
    <property type="entry name" value="PBP_domain"/>
</dbReference>
<gene>
    <name evidence="2" type="ORF">H4O21_09505</name>
</gene>
<dbReference type="InterPro" id="IPR036390">
    <property type="entry name" value="WH_DNA-bd_sf"/>
</dbReference>
<comment type="caution">
    <text evidence="2">The sequence shown here is derived from an EMBL/GenBank/DDBJ whole genome shotgun (WGS) entry which is preliminary data.</text>
</comment>
<evidence type="ECO:0000313" key="2">
    <source>
        <dbReference type="EMBL" id="MBB1486845.1"/>
    </source>
</evidence>
<feature type="domain" description="PBP" evidence="1">
    <location>
        <begin position="134"/>
        <end position="321"/>
    </location>
</feature>
<dbReference type="InterPro" id="IPR036388">
    <property type="entry name" value="WH-like_DNA-bd_sf"/>
</dbReference>